<organism evidence="1 2">
    <name type="scientific">Sphaerisporangium siamense</name>
    <dbReference type="NCBI Taxonomy" id="795645"/>
    <lineage>
        <taxon>Bacteria</taxon>
        <taxon>Bacillati</taxon>
        <taxon>Actinomycetota</taxon>
        <taxon>Actinomycetes</taxon>
        <taxon>Streptosporangiales</taxon>
        <taxon>Streptosporangiaceae</taxon>
        <taxon>Sphaerisporangium</taxon>
    </lineage>
</organism>
<proteinExistence type="predicted"/>
<gene>
    <name evidence="1" type="ORF">BJ982_000862</name>
</gene>
<dbReference type="RefSeq" id="WP_184876762.1">
    <property type="nucleotide sequence ID" value="NZ_BOOV01000052.1"/>
</dbReference>
<evidence type="ECO:0000313" key="2">
    <source>
        <dbReference type="Proteomes" id="UP000542210"/>
    </source>
</evidence>
<protein>
    <submittedName>
        <fullName evidence="1">Uncharacterized protein</fullName>
    </submittedName>
</protein>
<comment type="caution">
    <text evidence="1">The sequence shown here is derived from an EMBL/GenBank/DDBJ whole genome shotgun (WGS) entry which is preliminary data.</text>
</comment>
<dbReference type="AlphaFoldDB" id="A0A7W7D5H4"/>
<sequence length="245" mass="27309">MTPSNPAFEQFAKTIVARVEEDLCDYGPDEQAARVVEALTKFNTHTPITPALPGEMVDLAGFGQAPVYFYGPEGKYCLLSEVAQALGMPIWEACKWARQQHLHALEDQREMDEERGDGLLGYACLRDYLDLRLWCVAEKSEINPATGQPRHIDYGDYLLSRDRLLAFIAASPWGKELMSNMSDLFAHGMKKFMSGTLNDVPVVRMNGDGTVIPASVDELFHTDLTEEQARAKALRGPNINLEEGE</sequence>
<keyword evidence="2" id="KW-1185">Reference proteome</keyword>
<dbReference type="Proteomes" id="UP000542210">
    <property type="component" value="Unassembled WGS sequence"/>
</dbReference>
<name>A0A7W7D5H4_9ACTN</name>
<accession>A0A7W7D5H4</accession>
<dbReference type="EMBL" id="JACHND010000001">
    <property type="protein sequence ID" value="MBB4699318.1"/>
    <property type="molecule type" value="Genomic_DNA"/>
</dbReference>
<reference evidence="1 2" key="1">
    <citation type="submission" date="2020-08" db="EMBL/GenBank/DDBJ databases">
        <title>Sequencing the genomes of 1000 actinobacteria strains.</title>
        <authorList>
            <person name="Klenk H.-P."/>
        </authorList>
    </citation>
    <scope>NUCLEOTIDE SEQUENCE [LARGE SCALE GENOMIC DNA]</scope>
    <source>
        <strain evidence="1 2">DSM 45784</strain>
    </source>
</reference>
<evidence type="ECO:0000313" key="1">
    <source>
        <dbReference type="EMBL" id="MBB4699318.1"/>
    </source>
</evidence>